<dbReference type="PANTHER" id="PTHR13349">
    <property type="entry name" value="TRANSLATION MACHINERY-ASSOCIATED PROTEIN 16"/>
    <property type="match status" value="1"/>
</dbReference>
<dbReference type="Proteomes" id="UP000285405">
    <property type="component" value="Unassembled WGS sequence"/>
</dbReference>
<dbReference type="Gene3D" id="1.20.1440.170">
    <property type="entry name" value="Translation machinery-associated protein 16-like"/>
    <property type="match status" value="1"/>
</dbReference>
<proteinExistence type="inferred from homology"/>
<gene>
    <name evidence="3" type="ORF">GcC1_223031</name>
</gene>
<evidence type="ECO:0000313" key="4">
    <source>
        <dbReference type="Proteomes" id="UP000285405"/>
    </source>
</evidence>
<sequence length="179" mass="21054">MSKGLKKIQKKIACKKGKTSALHENSRDAQRLKRAQGRDEKLERVALARRKNERPLLERTAYFQKPIRLNGGKVLGMEEIQTLIKSFLNQHIEELSMLKKQRRPGRPPSTREDIFRMKVARDDKEYRDGFYMPDLTDENNVTYFSLWDGNWSYLSTLKWVRVSSDGNVQISRFPPNREI</sequence>
<dbReference type="OrthoDB" id="270284at2759"/>
<feature type="compositionally biased region" description="Basic and acidic residues" evidence="2">
    <location>
        <begin position="24"/>
        <end position="39"/>
    </location>
</feature>
<organism evidence="3 4">
    <name type="scientific">Golovinomyces cichoracearum</name>
    <dbReference type="NCBI Taxonomy" id="62708"/>
    <lineage>
        <taxon>Eukaryota</taxon>
        <taxon>Fungi</taxon>
        <taxon>Dikarya</taxon>
        <taxon>Ascomycota</taxon>
        <taxon>Pezizomycotina</taxon>
        <taxon>Leotiomycetes</taxon>
        <taxon>Erysiphales</taxon>
        <taxon>Erysiphaceae</taxon>
        <taxon>Golovinomyces</taxon>
    </lineage>
</organism>
<dbReference type="PANTHER" id="PTHR13349:SF2">
    <property type="entry name" value="TRANSLATION MACHINERY-ASSOCIATED PROTEIN 16"/>
    <property type="match status" value="1"/>
</dbReference>
<dbReference type="Pfam" id="PF11176">
    <property type="entry name" value="Tma16"/>
    <property type="match status" value="1"/>
</dbReference>
<dbReference type="InterPro" id="IPR038356">
    <property type="entry name" value="Tma16_sf"/>
</dbReference>
<evidence type="ECO:0000256" key="2">
    <source>
        <dbReference type="SAM" id="MobiDB-lite"/>
    </source>
</evidence>
<dbReference type="GO" id="GO:0005634">
    <property type="term" value="C:nucleus"/>
    <property type="evidence" value="ECO:0007669"/>
    <property type="project" value="TreeGrafter"/>
</dbReference>
<evidence type="ECO:0000256" key="1">
    <source>
        <dbReference type="ARBA" id="ARBA00034127"/>
    </source>
</evidence>
<feature type="compositionally biased region" description="Basic residues" evidence="2">
    <location>
        <begin position="1"/>
        <end position="18"/>
    </location>
</feature>
<feature type="region of interest" description="Disordered" evidence="2">
    <location>
        <begin position="1"/>
        <end position="39"/>
    </location>
</feature>
<accession>A0A420H707</accession>
<comment type="caution">
    <text evidence="3">The sequence shown here is derived from an EMBL/GenBank/DDBJ whole genome shotgun (WGS) entry which is preliminary data.</text>
</comment>
<reference evidence="3 4" key="1">
    <citation type="journal article" date="2018" name="BMC Genomics">
        <title>Comparative genome analyses reveal sequence features reflecting distinct modes of host-adaptation between dicot and monocot powdery mildew.</title>
        <authorList>
            <person name="Wu Y."/>
            <person name="Ma X."/>
            <person name="Pan Z."/>
            <person name="Kale S.D."/>
            <person name="Song Y."/>
            <person name="King H."/>
            <person name="Zhang Q."/>
            <person name="Presley C."/>
            <person name="Deng X."/>
            <person name="Wei C.I."/>
            <person name="Xiao S."/>
        </authorList>
    </citation>
    <scope>NUCLEOTIDE SEQUENCE [LARGE SCALE GENOMIC DNA]</scope>
    <source>
        <strain evidence="3">UCSC1</strain>
    </source>
</reference>
<protein>
    <submittedName>
        <fullName evidence="3">Translation machinery-associated protein 16</fullName>
    </submittedName>
</protein>
<comment type="similarity">
    <text evidence="1">Belongs to the TMA16 family.</text>
</comment>
<dbReference type="AlphaFoldDB" id="A0A420H707"/>
<dbReference type="InterPro" id="IPR021346">
    <property type="entry name" value="Tma16"/>
</dbReference>
<evidence type="ECO:0000313" key="3">
    <source>
        <dbReference type="EMBL" id="RKF53215.1"/>
    </source>
</evidence>
<name>A0A420H707_9PEZI</name>
<dbReference type="EMBL" id="MCBR01022335">
    <property type="protein sequence ID" value="RKF53215.1"/>
    <property type="molecule type" value="Genomic_DNA"/>
</dbReference>